<evidence type="ECO:0000313" key="1">
    <source>
        <dbReference type="EMBL" id="MCL6741100.1"/>
    </source>
</evidence>
<accession>A0ABT0S9L1</accession>
<keyword evidence="2" id="KW-1185">Reference proteome</keyword>
<protein>
    <submittedName>
        <fullName evidence="1">Uncharacterized protein</fullName>
    </submittedName>
</protein>
<gene>
    <name evidence="1" type="ORF">LZ518_08150</name>
</gene>
<dbReference type="RefSeq" id="WP_249915504.1">
    <property type="nucleotide sequence ID" value="NZ_JAMGBB010000001.1"/>
</dbReference>
<organism evidence="1 2">
    <name type="scientific">Sphingomonas brevis</name>
    <dbReference type="NCBI Taxonomy" id="2908206"/>
    <lineage>
        <taxon>Bacteria</taxon>
        <taxon>Pseudomonadati</taxon>
        <taxon>Pseudomonadota</taxon>
        <taxon>Alphaproteobacteria</taxon>
        <taxon>Sphingomonadales</taxon>
        <taxon>Sphingomonadaceae</taxon>
        <taxon>Sphingomonas</taxon>
    </lineage>
</organism>
<evidence type="ECO:0000313" key="2">
    <source>
        <dbReference type="Proteomes" id="UP001165383"/>
    </source>
</evidence>
<name>A0ABT0S9L1_9SPHN</name>
<reference evidence="1" key="1">
    <citation type="submission" date="2022-05" db="EMBL/GenBank/DDBJ databases">
        <authorList>
            <person name="Jo J.-H."/>
            <person name="Im W.-T."/>
        </authorList>
    </citation>
    <scope>NUCLEOTIDE SEQUENCE</scope>
    <source>
        <strain evidence="1">RB56-2</strain>
    </source>
</reference>
<comment type="caution">
    <text evidence="1">The sequence shown here is derived from an EMBL/GenBank/DDBJ whole genome shotgun (WGS) entry which is preliminary data.</text>
</comment>
<proteinExistence type="predicted"/>
<dbReference type="EMBL" id="JAMGBB010000001">
    <property type="protein sequence ID" value="MCL6741100.1"/>
    <property type="molecule type" value="Genomic_DNA"/>
</dbReference>
<sequence length="49" mass="5510">MKHAPHGLDAPVTRSEVARILARELRPLQVQIANLRAQIRTLQAGTEPW</sequence>
<dbReference type="Proteomes" id="UP001165383">
    <property type="component" value="Unassembled WGS sequence"/>
</dbReference>